<sequence length="779" mass="88635">MKKNYDVLEFYKIINELINLSKLEKTKEKFIDTDIIKDKSVLDKELMLMTEMIDFYKFDDGFELTGMSDIQRYINSIELIGSYLNAEDFADLKKNLAVYRISKSRAKNVRDKYKIIWGLFSDTEEVKDIEQFIGDAVNDDGNIKDDASIGLRDIRRQKQNINANIKEKFDELMSGKDTQKAIQERIITQRNDRYVIAVKTDFKGLIKGIEHDRSATGSTVYIEPLNVVSLNNKLREYEAREREEIRKILLRLTELIRTKKEEITEIKEILERLDFLNAKTAYSLNKKCTVPKIINKEYLKLVEARHPLIDENAVVPINFELGNNENIMLITGPNTGGKTVTLKVAGLLTLMALSGIPVPAHEKTEIGHFGSVLADIGDEQSIEQNLSSFSGHVKKIKEIVEQANSKSLVLMDELGSGTDPMEGAAFAMAIIDYLNGKNIKSIITTHYSEVKAYAFNTTGIKSASMEFNVETLSPTYKLLEGIPGESNALIIAGKYGISEQIINSAKSYISEDNQKVEQMLKSIKEKNDELEVLKFELENTKRELEDQKNSYEQKIIQVENEKNEVIKKAYEEADNYLKEVQSKAKNLIDRISQDEIKKEEAKNAQRSLNMLRESFIADKKQNVKERKIVARNIDIQEGEEVLVKTLNQNGKVLRIIPDTNNVQVQAGILKLVVSLDNIVKIQKKKTNRFKSFASLKSTQVRGEIDLRGKNADEAIAELEVYLDRAMLTGYHEVYIIHGKGTMILRKKIQEFLKTSKYVTEFKDANQNEGGIGCTVATLK</sequence>
<dbReference type="SUPFAM" id="SSF48334">
    <property type="entry name" value="DNA repair protein MutS, domain III"/>
    <property type="match status" value="1"/>
</dbReference>
<dbReference type="OrthoDB" id="9808166at2"/>
<dbReference type="InterPro" id="IPR027417">
    <property type="entry name" value="P-loop_NTPase"/>
</dbReference>
<dbReference type="PIRSF" id="PIRSF005814">
    <property type="entry name" value="MutS_YshD"/>
    <property type="match status" value="1"/>
</dbReference>
<evidence type="ECO:0000256" key="4">
    <source>
        <dbReference type="ARBA" id="ARBA00022840"/>
    </source>
</evidence>
<evidence type="ECO:0000256" key="5">
    <source>
        <dbReference type="ARBA" id="ARBA00022884"/>
    </source>
</evidence>
<protein>
    <recommendedName>
        <fullName evidence="7">Endonuclease MutS2</fullName>
        <ecNumber evidence="7">3.1.-.-</ecNumber>
    </recommendedName>
    <alternativeName>
        <fullName evidence="7">Ribosome-associated protein quality control-upstream factor</fullName>
        <shortName evidence="7">RQC-upstream factor</shortName>
        <shortName evidence="7">RqcU</shortName>
        <ecNumber evidence="7">3.6.4.-</ecNumber>
    </alternativeName>
</protein>
<keyword evidence="2 7" id="KW-0547">Nucleotide-binding</keyword>
<comment type="subunit">
    <text evidence="7">Homodimer. Binds to stalled ribosomes, contacting rRNA.</text>
</comment>
<dbReference type="Pfam" id="PF01713">
    <property type="entry name" value="Smr"/>
    <property type="match status" value="1"/>
</dbReference>
<dbReference type="GO" id="GO:0016887">
    <property type="term" value="F:ATP hydrolysis activity"/>
    <property type="evidence" value="ECO:0007669"/>
    <property type="project" value="InterPro"/>
</dbReference>
<evidence type="ECO:0000256" key="6">
    <source>
        <dbReference type="ARBA" id="ARBA00023125"/>
    </source>
</evidence>
<dbReference type="InterPro" id="IPR036063">
    <property type="entry name" value="Smr_dom_sf"/>
</dbReference>
<keyword evidence="3 7" id="KW-0378">Hydrolase</keyword>
<comment type="function">
    <text evidence="7">Endonuclease that is involved in the suppression of homologous recombination and thus may have a key role in the control of bacterial genetic diversity.</text>
</comment>
<dbReference type="Pfam" id="PF00488">
    <property type="entry name" value="MutS_V"/>
    <property type="match status" value="1"/>
</dbReference>
<dbReference type="InterPro" id="IPR000432">
    <property type="entry name" value="DNA_mismatch_repair_MutS_C"/>
</dbReference>
<dbReference type="RefSeq" id="WP_026738137.1">
    <property type="nucleotide sequence ID" value="NZ_AP019822.1"/>
</dbReference>
<dbReference type="InterPro" id="IPR036187">
    <property type="entry name" value="DNA_mismatch_repair_MutS_sf"/>
</dbReference>
<dbReference type="GO" id="GO:0019843">
    <property type="term" value="F:rRNA binding"/>
    <property type="evidence" value="ECO:0007669"/>
    <property type="project" value="UniProtKB-UniRule"/>
</dbReference>
<feature type="coiled-coil region" evidence="8">
    <location>
        <begin position="227"/>
        <end position="279"/>
    </location>
</feature>
<gene>
    <name evidence="7" type="primary">mutS2</name>
    <name evidence="7" type="synonym">rqcU</name>
    <name evidence="10" type="ORF">JCM16774_1922</name>
</gene>
<feature type="domain" description="Smr" evidence="9">
    <location>
        <begin position="704"/>
        <end position="779"/>
    </location>
</feature>
<evidence type="ECO:0000256" key="8">
    <source>
        <dbReference type="SAM" id="Coils"/>
    </source>
</evidence>
<dbReference type="SMART" id="SM00463">
    <property type="entry name" value="SMR"/>
    <property type="match status" value="1"/>
</dbReference>
<dbReference type="EMBL" id="AP019822">
    <property type="protein sequence ID" value="BBM36976.1"/>
    <property type="molecule type" value="Genomic_DNA"/>
</dbReference>
<dbReference type="SMART" id="SM00534">
    <property type="entry name" value="MUTSac"/>
    <property type="match status" value="1"/>
</dbReference>
<evidence type="ECO:0000256" key="3">
    <source>
        <dbReference type="ARBA" id="ARBA00022801"/>
    </source>
</evidence>
<dbReference type="PANTHER" id="PTHR48466:SF2">
    <property type="entry name" value="OS10G0509000 PROTEIN"/>
    <property type="match status" value="1"/>
</dbReference>
<dbReference type="InterPro" id="IPR046893">
    <property type="entry name" value="MSSS"/>
</dbReference>
<dbReference type="FunFam" id="3.40.50.300:FF:000830">
    <property type="entry name" value="Endonuclease MutS2"/>
    <property type="match status" value="1"/>
</dbReference>
<organism evidence="10 11">
    <name type="scientific">Pseudoleptotrichia goodfellowii</name>
    <dbReference type="NCBI Taxonomy" id="157692"/>
    <lineage>
        <taxon>Bacteria</taxon>
        <taxon>Fusobacteriati</taxon>
        <taxon>Fusobacteriota</taxon>
        <taxon>Fusobacteriia</taxon>
        <taxon>Fusobacteriales</taxon>
        <taxon>Leptotrichiaceae</taxon>
        <taxon>Pseudoleptotrichia</taxon>
    </lineage>
</organism>
<evidence type="ECO:0000256" key="1">
    <source>
        <dbReference type="ARBA" id="ARBA00022730"/>
    </source>
</evidence>
<dbReference type="Gene3D" id="3.40.50.300">
    <property type="entry name" value="P-loop containing nucleotide triphosphate hydrolases"/>
    <property type="match status" value="1"/>
</dbReference>
<keyword evidence="7" id="KW-0540">Nuclease</keyword>
<keyword evidence="4 7" id="KW-0067">ATP-binding</keyword>
<accession>A0A510JD17</accession>
<dbReference type="InterPro" id="IPR002625">
    <property type="entry name" value="Smr_dom"/>
</dbReference>
<dbReference type="GO" id="GO:0030983">
    <property type="term" value="F:mismatched DNA binding"/>
    <property type="evidence" value="ECO:0007669"/>
    <property type="project" value="InterPro"/>
</dbReference>
<dbReference type="GO" id="GO:0006298">
    <property type="term" value="P:mismatch repair"/>
    <property type="evidence" value="ECO:0007669"/>
    <property type="project" value="InterPro"/>
</dbReference>
<proteinExistence type="inferred from homology"/>
<keyword evidence="1 7" id="KW-0699">rRNA-binding</keyword>
<dbReference type="InterPro" id="IPR005747">
    <property type="entry name" value="MutS2"/>
</dbReference>
<comment type="similarity">
    <text evidence="7">Belongs to the DNA mismatch repair MutS family. MutS2 subfamily.</text>
</comment>
<dbReference type="GO" id="GO:0004519">
    <property type="term" value="F:endonuclease activity"/>
    <property type="evidence" value="ECO:0007669"/>
    <property type="project" value="UniProtKB-UniRule"/>
</dbReference>
<comment type="function">
    <text evidence="7">Acts as a ribosome collision sensor, splitting the ribosome into its 2 subunits. Detects stalled/collided 70S ribosomes which it binds and splits by an ATP-hydrolysis driven conformational change. Acts upstream of the ribosome quality control system (RQC), a ribosome-associated complex that mediates the extraction of incompletely synthesized nascent chains from stalled ribosomes and their subsequent degradation. Probably generates substrates for RQC.</text>
</comment>
<dbReference type="GO" id="GO:0005524">
    <property type="term" value="F:ATP binding"/>
    <property type="evidence" value="ECO:0007669"/>
    <property type="project" value="UniProtKB-UniRule"/>
</dbReference>
<dbReference type="STRING" id="714315.GCA_000516535_01927"/>
<dbReference type="SUPFAM" id="SSF52540">
    <property type="entry name" value="P-loop containing nucleoside triphosphate hydrolases"/>
    <property type="match status" value="1"/>
</dbReference>
<keyword evidence="5 7" id="KW-0694">RNA-binding</keyword>
<evidence type="ECO:0000313" key="10">
    <source>
        <dbReference type="EMBL" id="BBM36976.1"/>
    </source>
</evidence>
<feature type="binding site" evidence="7">
    <location>
        <begin position="332"/>
        <end position="339"/>
    </location>
    <ligand>
        <name>ATP</name>
        <dbReference type="ChEBI" id="CHEBI:30616"/>
    </ligand>
</feature>
<dbReference type="InterPro" id="IPR007696">
    <property type="entry name" value="DNA_mismatch_repair_MutS_core"/>
</dbReference>
<dbReference type="InterPro" id="IPR045076">
    <property type="entry name" value="MutS"/>
</dbReference>
<dbReference type="PANTHER" id="PTHR48466">
    <property type="entry name" value="OS10G0509000 PROTEIN-RELATED"/>
    <property type="match status" value="1"/>
</dbReference>
<evidence type="ECO:0000256" key="2">
    <source>
        <dbReference type="ARBA" id="ARBA00022741"/>
    </source>
</evidence>
<dbReference type="AlphaFoldDB" id="A0A510JD17"/>
<feature type="coiled-coil region" evidence="8">
    <location>
        <begin position="509"/>
        <end position="604"/>
    </location>
</feature>
<dbReference type="NCBIfam" id="TIGR01069">
    <property type="entry name" value="mutS2"/>
    <property type="match status" value="1"/>
</dbReference>
<dbReference type="KEGG" id="lgo:JCM16774_1922"/>
<dbReference type="Gene3D" id="3.30.1370.110">
    <property type="match status" value="1"/>
</dbReference>
<reference evidence="10 11" key="1">
    <citation type="submission" date="2019-07" db="EMBL/GenBank/DDBJ databases">
        <title>Complete Genome Sequence of Leptotrichia goodfellowii Strain JCM 16774.</title>
        <authorList>
            <person name="Watanabe S."/>
            <person name="Cui L."/>
        </authorList>
    </citation>
    <scope>NUCLEOTIDE SEQUENCE [LARGE SCALE GENOMIC DNA]</scope>
    <source>
        <strain evidence="10 11">JCM16774</strain>
    </source>
</reference>
<evidence type="ECO:0000313" key="11">
    <source>
        <dbReference type="Proteomes" id="UP000321606"/>
    </source>
</evidence>
<dbReference type="SUPFAM" id="SSF160443">
    <property type="entry name" value="SMR domain-like"/>
    <property type="match status" value="1"/>
</dbReference>
<dbReference type="GO" id="GO:0140664">
    <property type="term" value="F:ATP-dependent DNA damage sensor activity"/>
    <property type="evidence" value="ECO:0007669"/>
    <property type="project" value="InterPro"/>
</dbReference>
<keyword evidence="6 7" id="KW-0238">DNA-binding</keyword>
<keyword evidence="8" id="KW-0175">Coiled coil</keyword>
<evidence type="ECO:0000259" key="9">
    <source>
        <dbReference type="PROSITE" id="PS50828"/>
    </source>
</evidence>
<dbReference type="EC" id="3.6.4.-" evidence="7"/>
<dbReference type="GO" id="GO:0045910">
    <property type="term" value="P:negative regulation of DNA recombination"/>
    <property type="evidence" value="ECO:0007669"/>
    <property type="project" value="InterPro"/>
</dbReference>
<dbReference type="SMART" id="SM00533">
    <property type="entry name" value="MUTSd"/>
    <property type="match status" value="1"/>
</dbReference>
<dbReference type="PROSITE" id="PS50828">
    <property type="entry name" value="SMR"/>
    <property type="match status" value="1"/>
</dbReference>
<dbReference type="GO" id="GO:0072344">
    <property type="term" value="P:rescue of stalled ribosome"/>
    <property type="evidence" value="ECO:0007669"/>
    <property type="project" value="UniProtKB-UniRule"/>
</dbReference>
<dbReference type="Pfam" id="PF20297">
    <property type="entry name" value="MSSS"/>
    <property type="match status" value="1"/>
</dbReference>
<dbReference type="EC" id="3.1.-.-" evidence="7"/>
<dbReference type="PROSITE" id="PS00486">
    <property type="entry name" value="DNA_MISMATCH_REPAIR_2"/>
    <property type="match status" value="1"/>
</dbReference>
<dbReference type="GO" id="GO:0043023">
    <property type="term" value="F:ribosomal large subunit binding"/>
    <property type="evidence" value="ECO:0007669"/>
    <property type="project" value="UniProtKB-UniRule"/>
</dbReference>
<name>A0A510JD17_9FUSO</name>
<dbReference type="Proteomes" id="UP000321606">
    <property type="component" value="Chromosome"/>
</dbReference>
<dbReference type="HAMAP" id="MF_00092">
    <property type="entry name" value="MutS2"/>
    <property type="match status" value="1"/>
</dbReference>
<evidence type="ECO:0000256" key="7">
    <source>
        <dbReference type="HAMAP-Rule" id="MF_00092"/>
    </source>
</evidence>
<keyword evidence="7" id="KW-0255">Endonuclease</keyword>